<proteinExistence type="predicted"/>
<feature type="region of interest" description="Disordered" evidence="1">
    <location>
        <begin position="382"/>
        <end position="404"/>
    </location>
</feature>
<keyword evidence="3" id="KW-1185">Reference proteome</keyword>
<feature type="region of interest" description="Disordered" evidence="1">
    <location>
        <begin position="246"/>
        <end position="270"/>
    </location>
</feature>
<feature type="compositionally biased region" description="Low complexity" evidence="1">
    <location>
        <begin position="252"/>
        <end position="264"/>
    </location>
</feature>
<feature type="compositionally biased region" description="Acidic residues" evidence="1">
    <location>
        <begin position="382"/>
        <end position="396"/>
    </location>
</feature>
<dbReference type="OrthoDB" id="2887313at2759"/>
<evidence type="ECO:0000256" key="1">
    <source>
        <dbReference type="SAM" id="MobiDB-lite"/>
    </source>
</evidence>
<sequence length="749" mass="83657">MRALLRSLAKQLSLSPSSVKPWIQRRLSDPRRPRPSFELLAGIFQLLVSNSPSPAALDAATSVYHRMTKVEGYETKFVTDAQMLLLALRADDSHSSQVLTALQHIFSFPAKFTDSDFLSLAKLMQSLSFSPDQMLQITRLYVDAQSPSLGVTTFLARLLAETNQHDEALDIVSQYAQSKGRRHSAMSKVSASHPFTAALAVSPASQPPSPAHIDSILATMSILSIPSDKSLLNVLILDQAMRAREAGKQAFSPRQPSPTSQQPHPLSPDDDPSSIISIWKSIHQPQTTVKQLRQDAHLAVEKAFTIYYALCQAHADSEMQEVQHSSSFRPDFYTYRILWNLLARRPAWKFEKRKRTSYEVADTKSEKTFLTSSSVDEYGFDLNEEPEEEEEEEEGNSEVARQDTDLDSAILTPRALFQDMIKYHFLPSASLSAENSKHRTQNQLLLNTALMTFLNRSSSSGGPDYTGAAVALRCFRSVLDTQHQKKKTLPSIPLPIRTYRTVLTHLHQRVRDALRHSLGYTKKRRKRRSSRDDFSVSGLPFDSGPRKEVSSAVALGIYGNIWARWVLSMGAGDLRGFRELLSKPPAAVSTGSAKMEIGQKRIERRRQDGKDSPPHPLPPRPRTAMEKIVARLLFVSRKPLSSLILSAVFPERGKIDGKPVLTFDVITRVGRSGAAVPSQQFEAGASSQDLERLLARAWIATNFEKCVGSLRSLAPSSLNEVEIEEFVFMEMLGVFEREVDRAMDEMLPG</sequence>
<name>A0A8H5HXM3_9AGAR</name>
<dbReference type="AlphaFoldDB" id="A0A8H5HXM3"/>
<feature type="compositionally biased region" description="Basic and acidic residues" evidence="1">
    <location>
        <begin position="603"/>
        <end position="613"/>
    </location>
</feature>
<protein>
    <submittedName>
        <fullName evidence="2">Uncharacterized protein</fullName>
    </submittedName>
</protein>
<organism evidence="2 3">
    <name type="scientific">Collybiopsis confluens</name>
    <dbReference type="NCBI Taxonomy" id="2823264"/>
    <lineage>
        <taxon>Eukaryota</taxon>
        <taxon>Fungi</taxon>
        <taxon>Dikarya</taxon>
        <taxon>Basidiomycota</taxon>
        <taxon>Agaricomycotina</taxon>
        <taxon>Agaricomycetes</taxon>
        <taxon>Agaricomycetidae</taxon>
        <taxon>Agaricales</taxon>
        <taxon>Marasmiineae</taxon>
        <taxon>Omphalotaceae</taxon>
        <taxon>Collybiopsis</taxon>
    </lineage>
</organism>
<reference evidence="2 3" key="1">
    <citation type="journal article" date="2020" name="ISME J.">
        <title>Uncovering the hidden diversity of litter-decomposition mechanisms in mushroom-forming fungi.</title>
        <authorList>
            <person name="Floudas D."/>
            <person name="Bentzer J."/>
            <person name="Ahren D."/>
            <person name="Johansson T."/>
            <person name="Persson P."/>
            <person name="Tunlid A."/>
        </authorList>
    </citation>
    <scope>NUCLEOTIDE SEQUENCE [LARGE SCALE GENOMIC DNA]</scope>
    <source>
        <strain evidence="2 3">CBS 406.79</strain>
    </source>
</reference>
<comment type="caution">
    <text evidence="2">The sequence shown here is derived from an EMBL/GenBank/DDBJ whole genome shotgun (WGS) entry which is preliminary data.</text>
</comment>
<dbReference type="EMBL" id="JAACJN010000012">
    <property type="protein sequence ID" value="KAF5391035.1"/>
    <property type="molecule type" value="Genomic_DNA"/>
</dbReference>
<feature type="region of interest" description="Disordered" evidence="1">
    <location>
        <begin position="517"/>
        <end position="546"/>
    </location>
</feature>
<accession>A0A8H5HXM3</accession>
<evidence type="ECO:0000313" key="2">
    <source>
        <dbReference type="EMBL" id="KAF5391035.1"/>
    </source>
</evidence>
<feature type="region of interest" description="Disordered" evidence="1">
    <location>
        <begin position="603"/>
        <end position="622"/>
    </location>
</feature>
<gene>
    <name evidence="2" type="ORF">D9757_003952</name>
</gene>
<dbReference type="Proteomes" id="UP000518752">
    <property type="component" value="Unassembled WGS sequence"/>
</dbReference>
<evidence type="ECO:0000313" key="3">
    <source>
        <dbReference type="Proteomes" id="UP000518752"/>
    </source>
</evidence>